<dbReference type="EMBL" id="JBHMAF010000174">
    <property type="protein sequence ID" value="MFB9760877.1"/>
    <property type="molecule type" value="Genomic_DNA"/>
</dbReference>
<keyword evidence="2" id="KW-0812">Transmembrane</keyword>
<organism evidence="4 5">
    <name type="scientific">Ectobacillus funiculus</name>
    <dbReference type="NCBI Taxonomy" id="137993"/>
    <lineage>
        <taxon>Bacteria</taxon>
        <taxon>Bacillati</taxon>
        <taxon>Bacillota</taxon>
        <taxon>Bacilli</taxon>
        <taxon>Bacillales</taxon>
        <taxon>Bacillaceae</taxon>
        <taxon>Ectobacillus</taxon>
    </lineage>
</organism>
<dbReference type="PANTHER" id="PTHR42709:SF9">
    <property type="entry name" value="ALKALINE PHOSPHATASE LIKE PROTEIN"/>
    <property type="match status" value="1"/>
</dbReference>
<feature type="transmembrane region" description="Helical" evidence="2">
    <location>
        <begin position="347"/>
        <end position="365"/>
    </location>
</feature>
<name>A0ABV5WJV0_9BACI</name>
<feature type="transmembrane region" description="Helical" evidence="2">
    <location>
        <begin position="49"/>
        <end position="71"/>
    </location>
</feature>
<comment type="caution">
    <text evidence="4">The sequence shown here is derived from an EMBL/GenBank/DDBJ whole genome shotgun (WGS) entry which is preliminary data.</text>
</comment>
<dbReference type="InterPro" id="IPR051311">
    <property type="entry name" value="DedA_domain"/>
</dbReference>
<dbReference type="Pfam" id="PF09335">
    <property type="entry name" value="VTT_dom"/>
    <property type="match status" value="1"/>
</dbReference>
<sequence length="430" mass="49055">MEHFISIFEHHSYPILFAVIVLELIAIPVSGEFFMSYAGYFVFQGKMSYTLALLTAIASGGVGITITYWIGRMGGYGLIEKYGKYVHLGPKRYDKTAVWMERSGSKLLLFAYFIPGIRHFTGYVSGISKMPYRTFFIPAYIGVSLWGFCFITLGKILGPRWEDFHKSAGHYLIIIILLFAFVLGVLLAYRFYKNQIKSFFVRMFNRIHSYFRTIRATEGFLIALTLVLLGMIILMLGLAQDYLYNEFTQFNEVTVYIVHSVFQTGWISSMSRFLMLQSPIALSVLSMITIIAIWRKGQNRWIEILLLTTAILGAQLYHNAILRGLSYFHFIGKEAATRSAAFPDEKATITISVYGTCLFLMLRHLKNTYIQFIGPILGILILLYIAIANIALYPVLPSDIVGGYVYGAVWMFLNFLLFEMLRLAVNKQVI</sequence>
<evidence type="ECO:0000256" key="1">
    <source>
        <dbReference type="ARBA" id="ARBA00010792"/>
    </source>
</evidence>
<accession>A0ABV5WJV0</accession>
<feature type="transmembrane region" description="Helical" evidence="2">
    <location>
        <begin position="372"/>
        <end position="392"/>
    </location>
</feature>
<keyword evidence="2" id="KW-1133">Transmembrane helix</keyword>
<comment type="similarity">
    <text evidence="1">Belongs to the DedA family.</text>
</comment>
<feature type="transmembrane region" description="Helical" evidence="2">
    <location>
        <begin position="274"/>
        <end position="294"/>
    </location>
</feature>
<feature type="domain" description="VTT" evidence="3">
    <location>
        <begin position="32"/>
        <end position="154"/>
    </location>
</feature>
<feature type="transmembrane region" description="Helical" evidence="2">
    <location>
        <begin position="12"/>
        <end position="29"/>
    </location>
</feature>
<evidence type="ECO:0000313" key="5">
    <source>
        <dbReference type="Proteomes" id="UP001589609"/>
    </source>
</evidence>
<feature type="transmembrane region" description="Helical" evidence="2">
    <location>
        <begin position="301"/>
        <end position="318"/>
    </location>
</feature>
<gene>
    <name evidence="4" type="ORF">ACFFMS_21630</name>
</gene>
<feature type="transmembrane region" description="Helical" evidence="2">
    <location>
        <begin position="169"/>
        <end position="192"/>
    </location>
</feature>
<dbReference type="RefSeq" id="WP_379951151.1">
    <property type="nucleotide sequence ID" value="NZ_JBHMAF010000174.1"/>
</dbReference>
<keyword evidence="2" id="KW-0472">Membrane</keyword>
<protein>
    <submittedName>
        <fullName evidence="4">VTT domain-containing protein</fullName>
    </submittedName>
</protein>
<evidence type="ECO:0000256" key="2">
    <source>
        <dbReference type="SAM" id="Phobius"/>
    </source>
</evidence>
<dbReference type="PANTHER" id="PTHR42709">
    <property type="entry name" value="ALKALINE PHOSPHATASE LIKE PROTEIN"/>
    <property type="match status" value="1"/>
</dbReference>
<evidence type="ECO:0000259" key="3">
    <source>
        <dbReference type="Pfam" id="PF09335"/>
    </source>
</evidence>
<proteinExistence type="inferred from homology"/>
<feature type="transmembrane region" description="Helical" evidence="2">
    <location>
        <begin position="213"/>
        <end position="239"/>
    </location>
</feature>
<dbReference type="Proteomes" id="UP001589609">
    <property type="component" value="Unassembled WGS sequence"/>
</dbReference>
<reference evidence="4 5" key="1">
    <citation type="submission" date="2024-09" db="EMBL/GenBank/DDBJ databases">
        <authorList>
            <person name="Sun Q."/>
            <person name="Mori K."/>
        </authorList>
    </citation>
    <scope>NUCLEOTIDE SEQUENCE [LARGE SCALE GENOMIC DNA]</scope>
    <source>
        <strain evidence="4 5">JCM 11201</strain>
    </source>
</reference>
<feature type="transmembrane region" description="Helical" evidence="2">
    <location>
        <begin position="404"/>
        <end position="425"/>
    </location>
</feature>
<keyword evidence="5" id="KW-1185">Reference proteome</keyword>
<feature type="transmembrane region" description="Helical" evidence="2">
    <location>
        <begin position="135"/>
        <end position="157"/>
    </location>
</feature>
<dbReference type="InterPro" id="IPR032816">
    <property type="entry name" value="VTT_dom"/>
</dbReference>
<evidence type="ECO:0000313" key="4">
    <source>
        <dbReference type="EMBL" id="MFB9760877.1"/>
    </source>
</evidence>